<evidence type="ECO:0000259" key="1">
    <source>
        <dbReference type="PROSITE" id="PS50181"/>
    </source>
</evidence>
<comment type="caution">
    <text evidence="2">The sequence shown here is derived from an EMBL/GenBank/DDBJ whole genome shotgun (WGS) entry which is preliminary data.</text>
</comment>
<dbReference type="InterPro" id="IPR001810">
    <property type="entry name" value="F-box_dom"/>
</dbReference>
<reference evidence="2" key="1">
    <citation type="submission" date="2020-05" db="EMBL/GenBank/DDBJ databases">
        <title>Mycena genomes resolve the evolution of fungal bioluminescence.</title>
        <authorList>
            <person name="Tsai I.J."/>
        </authorList>
    </citation>
    <scope>NUCLEOTIDE SEQUENCE</scope>
    <source>
        <strain evidence="2">171206Taipei</strain>
    </source>
</reference>
<proteinExistence type="predicted"/>
<gene>
    <name evidence="2" type="ORF">MIND_00212100</name>
</gene>
<accession>A0A8H6WBN5</accession>
<dbReference type="EMBL" id="JACAZF010000002">
    <property type="protein sequence ID" value="KAF7312002.1"/>
    <property type="molecule type" value="Genomic_DNA"/>
</dbReference>
<protein>
    <recommendedName>
        <fullName evidence="1">F-box domain-containing protein</fullName>
    </recommendedName>
</protein>
<dbReference type="PROSITE" id="PS50181">
    <property type="entry name" value="FBOX"/>
    <property type="match status" value="1"/>
</dbReference>
<feature type="domain" description="F-box" evidence="1">
    <location>
        <begin position="1"/>
        <end position="48"/>
    </location>
</feature>
<sequence>MHLLDLPPELLLECVAYLSVRDVLACFRGNRQLHAVLASSAALRYRLLQAQLAVVENPHHPALPGLVAAERLALLEAREERWMALKPLSRHTLGLEFENAGIYDVTGDYFLVGDVPDAQAGSMCRAIKYVATAPADDGELPEWRRIWVGKPIVDFGMAVEELDLIAVVTSTPAAHPLKQTIAVQLLSFSTGQPHPHAAQPEITLNTVLREHGRPGASVEIVGRTLAVSFLYWSQQSRDADLLYILDWHTGAPITPPQQVYNTGVVFLTPTMLLVPNALETALDVVCLPQDGAPSRDPVIHSFRLPALQDGHGIYAFQCRGEPNPRTAFFPYPSGADKPGSRARPRGAFLPAPEDNLILITFTTGSEARNSTRDHLLVLPRARFVAGIAPLLALSAAAPVVVPLDVPWAQWGPRHTRWLDARPLAKHYITTTCGMRLVAIRLDARRTPAPARVLSFARATVDAYARQLPEGGRVTATLVPADDPQRPPEFASLAVFAEAVHSALPYVEVQTAETFAYDTLIVNNESLVGVTFGADSVAALEVMYFG</sequence>
<keyword evidence="3" id="KW-1185">Reference proteome</keyword>
<dbReference type="SUPFAM" id="SSF81383">
    <property type="entry name" value="F-box domain"/>
    <property type="match status" value="1"/>
</dbReference>
<name>A0A8H6WBN5_9AGAR</name>
<dbReference type="RefSeq" id="XP_037224110.1">
    <property type="nucleotide sequence ID" value="XM_037359015.1"/>
</dbReference>
<evidence type="ECO:0000313" key="2">
    <source>
        <dbReference type="EMBL" id="KAF7312002.1"/>
    </source>
</evidence>
<evidence type="ECO:0000313" key="3">
    <source>
        <dbReference type="Proteomes" id="UP000636479"/>
    </source>
</evidence>
<dbReference type="AlphaFoldDB" id="A0A8H6WBN5"/>
<dbReference type="Proteomes" id="UP000636479">
    <property type="component" value="Unassembled WGS sequence"/>
</dbReference>
<dbReference type="OrthoDB" id="3149552at2759"/>
<dbReference type="GeneID" id="59341531"/>
<organism evidence="2 3">
    <name type="scientific">Mycena indigotica</name>
    <dbReference type="NCBI Taxonomy" id="2126181"/>
    <lineage>
        <taxon>Eukaryota</taxon>
        <taxon>Fungi</taxon>
        <taxon>Dikarya</taxon>
        <taxon>Basidiomycota</taxon>
        <taxon>Agaricomycotina</taxon>
        <taxon>Agaricomycetes</taxon>
        <taxon>Agaricomycetidae</taxon>
        <taxon>Agaricales</taxon>
        <taxon>Marasmiineae</taxon>
        <taxon>Mycenaceae</taxon>
        <taxon>Mycena</taxon>
    </lineage>
</organism>
<dbReference type="InterPro" id="IPR036047">
    <property type="entry name" value="F-box-like_dom_sf"/>
</dbReference>